<evidence type="ECO:0000313" key="3">
    <source>
        <dbReference type="Proteomes" id="UP000269721"/>
    </source>
</evidence>
<evidence type="ECO:0000256" key="1">
    <source>
        <dbReference type="SAM" id="MobiDB-lite"/>
    </source>
</evidence>
<name>A0A4P9WC62_9FUNG</name>
<dbReference type="Proteomes" id="UP000269721">
    <property type="component" value="Unassembled WGS sequence"/>
</dbReference>
<reference evidence="3" key="1">
    <citation type="journal article" date="2018" name="Nat. Microbiol.">
        <title>Leveraging single-cell genomics to expand the fungal tree of life.</title>
        <authorList>
            <person name="Ahrendt S.R."/>
            <person name="Quandt C.A."/>
            <person name="Ciobanu D."/>
            <person name="Clum A."/>
            <person name="Salamov A."/>
            <person name="Andreopoulos B."/>
            <person name="Cheng J.F."/>
            <person name="Woyke T."/>
            <person name="Pelin A."/>
            <person name="Henrissat B."/>
            <person name="Reynolds N.K."/>
            <person name="Benny G.L."/>
            <person name="Smith M.E."/>
            <person name="James T.Y."/>
            <person name="Grigoriev I.V."/>
        </authorList>
    </citation>
    <scope>NUCLEOTIDE SEQUENCE [LARGE SCALE GENOMIC DNA]</scope>
</reference>
<dbReference type="PANTHER" id="PTHR22684:SF0">
    <property type="entry name" value="RIBOSOME QUALITY CONTROL COMPLEX SUBUNIT TCF25"/>
    <property type="match status" value="1"/>
</dbReference>
<dbReference type="OrthoDB" id="205993at2759"/>
<gene>
    <name evidence="2" type="ORF">BDK51DRAFT_27382</name>
</gene>
<evidence type="ECO:0000313" key="2">
    <source>
        <dbReference type="EMBL" id="RKO90241.1"/>
    </source>
</evidence>
<feature type="compositionally biased region" description="Acidic residues" evidence="1">
    <location>
        <begin position="466"/>
        <end position="496"/>
    </location>
</feature>
<accession>A0A4P9WC62</accession>
<feature type="region of interest" description="Disordered" evidence="1">
    <location>
        <begin position="458"/>
        <end position="496"/>
    </location>
</feature>
<dbReference type="PANTHER" id="PTHR22684">
    <property type="entry name" value="NULP1-RELATED"/>
    <property type="match status" value="1"/>
</dbReference>
<dbReference type="AlphaFoldDB" id="A0A4P9WC62"/>
<feature type="non-terminal residue" evidence="2">
    <location>
        <position position="1"/>
    </location>
</feature>
<dbReference type="InterPro" id="IPR006994">
    <property type="entry name" value="TCF25/Rqc1"/>
</dbReference>
<keyword evidence="3" id="KW-1185">Reference proteome</keyword>
<organism evidence="2 3">
    <name type="scientific">Blyttiomyces helicus</name>
    <dbReference type="NCBI Taxonomy" id="388810"/>
    <lineage>
        <taxon>Eukaryota</taxon>
        <taxon>Fungi</taxon>
        <taxon>Fungi incertae sedis</taxon>
        <taxon>Chytridiomycota</taxon>
        <taxon>Chytridiomycota incertae sedis</taxon>
        <taxon>Chytridiomycetes</taxon>
        <taxon>Chytridiomycetes incertae sedis</taxon>
        <taxon>Blyttiomyces</taxon>
    </lineage>
</organism>
<protein>
    <submittedName>
        <fullName evidence="2">Transcriptional repressor TCF25-domain-containing protein</fullName>
    </submittedName>
</protein>
<dbReference type="GO" id="GO:1990112">
    <property type="term" value="C:RQC complex"/>
    <property type="evidence" value="ECO:0007669"/>
    <property type="project" value="TreeGrafter"/>
</dbReference>
<sequence length="496" mass="55529">HFLPSVDLTSSIVNPLLSGRGHVSRGVASSSFFTLRTNLRGRKAHHAGPEHALNLGVGIEQLAVDGEEGVRGLRRRRRGLSYGCRRGLTKPFEGRTEISAGCYGINERALWTFERGFHSLFNVALGNCRLSYQQFENRGLHLALFRHIGYVARKGCWRTAFEYAKLLFSLDPVDDPLGTLLSIDFYALKAKEFTWILRAWREWNPPDDMLKVHPNWMYSRALAQWEVESAHGKDHTESSHMLQQAIWIFPSVVPMLYEKCSVTDSRVTRETFEDEGRKGESDPQSVIKLMVELYVERSNSLWKVPEVLAWLRENVSAYLAYKPDAGLDGDRVEGIMIRDTKFNNAVPRNIARHIFISEFPSITTALPPTTSTTPILMHDPLPPLSPPPYPTPYTASQADGPQSLASLLRTLFPWGAREEDVRAAVDAMPGLFPPGEEGEGGPGWVEALRGAFVRLAGLAGGRGEVEGEDEEGEEGSDWEDDEDDEHAEDEEEDEVA</sequence>
<dbReference type="GO" id="GO:1990116">
    <property type="term" value="P:ribosome-associated ubiquitin-dependent protein catabolic process"/>
    <property type="evidence" value="ECO:0007669"/>
    <property type="project" value="TreeGrafter"/>
</dbReference>
<dbReference type="Pfam" id="PF04910">
    <property type="entry name" value="Tcf25"/>
    <property type="match status" value="1"/>
</dbReference>
<proteinExistence type="predicted"/>
<dbReference type="GO" id="GO:0072344">
    <property type="term" value="P:rescue of stalled ribosome"/>
    <property type="evidence" value="ECO:0007669"/>
    <property type="project" value="TreeGrafter"/>
</dbReference>
<dbReference type="EMBL" id="KZ995653">
    <property type="protein sequence ID" value="RKO90241.1"/>
    <property type="molecule type" value="Genomic_DNA"/>
</dbReference>